<reference evidence="2 3" key="1">
    <citation type="journal article" date="1998" name="DNA Res.">
        <title>Complete sequence and gene organization of the genome of a hyper-thermophilic archaebacterium, Pyrococcus horikoshii OT3.</title>
        <authorList>
            <person name="Kawarabayasi Y."/>
            <person name="Sawada M."/>
            <person name="Horikawa H."/>
            <person name="Haikawa Y."/>
            <person name="Hino Y."/>
            <person name="Yamamoto S."/>
            <person name="Sekine M."/>
            <person name="Baba S."/>
            <person name="Kosugi H."/>
            <person name="Hosoyama A."/>
            <person name="Nagai Y."/>
            <person name="Sakai M."/>
            <person name="Ogura K."/>
            <person name="Otuka R."/>
            <person name="Nakazawa H."/>
            <person name="Takamiya M."/>
            <person name="Ohfuku Y."/>
            <person name="Funahashi T."/>
            <person name="Tanaka T."/>
            <person name="Kudoh Y."/>
            <person name="Yamazaki J."/>
            <person name="Kushida N."/>
            <person name="Oguchi A."/>
            <person name="Aoki K."/>
            <person name="Nakamura Y."/>
            <person name="Robb T.F."/>
            <person name="Horikoshi K."/>
            <person name="Masuchi Y."/>
            <person name="Shizuya H."/>
            <person name="Kikuchi H."/>
        </authorList>
    </citation>
    <scope>NUCLEOTIDE SEQUENCE [LARGE SCALE GENOMIC DNA]</scope>
    <source>
        <strain evidence="3">ATCC 700860 / DSM 12428 / JCM 9974 / NBRC 100139 / OT-3</strain>
    </source>
</reference>
<sequence>MYGKASPVPFLYAIKAFAPCSLAFLYASLQSSPTRTIFPSAFSQSSSLKMGITSPFASPEGEWAITRRGEFDVVNSFSLNFKLPSTISHPIGDGRVRWYDFPS</sequence>
<dbReference type="EMBL" id="BA000001">
    <property type="protein sequence ID" value="BAA29117.1"/>
    <property type="molecule type" value="Genomic_DNA"/>
</dbReference>
<dbReference type="Proteomes" id="UP000000752">
    <property type="component" value="Chromosome"/>
</dbReference>
<dbReference type="EnsemblBacteria" id="BAA29117">
    <property type="protein sequence ID" value="BAA29117"/>
    <property type="gene ID" value="BAA29117"/>
</dbReference>
<evidence type="ECO:0000256" key="1">
    <source>
        <dbReference type="SAM" id="Phobius"/>
    </source>
</evidence>
<keyword evidence="3" id="KW-1185">Reference proteome</keyword>
<protein>
    <submittedName>
        <fullName evidence="2">Uncharacterized protein</fullName>
    </submittedName>
</protein>
<name>O57815_PYRHO</name>
<accession>O57815</accession>
<keyword evidence="1" id="KW-0472">Membrane</keyword>
<feature type="transmembrane region" description="Helical" evidence="1">
    <location>
        <begin position="12"/>
        <end position="29"/>
    </location>
</feature>
<dbReference type="AlphaFoldDB" id="O57815"/>
<organism evidence="2 3">
    <name type="scientific">Pyrococcus horikoshii (strain ATCC 700860 / DSM 12428 / JCM 9974 / NBRC 100139 / OT-3)</name>
    <dbReference type="NCBI Taxonomy" id="70601"/>
    <lineage>
        <taxon>Archaea</taxon>
        <taxon>Methanobacteriati</taxon>
        <taxon>Methanobacteriota</taxon>
        <taxon>Thermococci</taxon>
        <taxon>Thermococcales</taxon>
        <taxon>Thermococcaceae</taxon>
        <taxon>Pyrococcus</taxon>
    </lineage>
</organism>
<dbReference type="KEGG" id="pho:PH0049"/>
<dbReference type="PIR" id="F71223">
    <property type="entry name" value="F71223"/>
</dbReference>
<evidence type="ECO:0000313" key="2">
    <source>
        <dbReference type="EMBL" id="BAA29117.1"/>
    </source>
</evidence>
<proteinExistence type="predicted"/>
<keyword evidence="1" id="KW-1133">Transmembrane helix</keyword>
<keyword evidence="1" id="KW-0812">Transmembrane</keyword>
<evidence type="ECO:0000313" key="3">
    <source>
        <dbReference type="Proteomes" id="UP000000752"/>
    </source>
</evidence>
<gene>
    <name evidence="2" type="ordered locus">PH0049</name>
</gene>